<dbReference type="PANTHER" id="PTHR42648">
    <property type="entry name" value="TRANSPOSASE, PUTATIVE-RELATED"/>
    <property type="match status" value="1"/>
</dbReference>
<dbReference type="SUPFAM" id="SSF53098">
    <property type="entry name" value="Ribonuclease H-like"/>
    <property type="match status" value="1"/>
</dbReference>
<keyword evidence="1" id="KW-0479">Metal-binding</keyword>
<evidence type="ECO:0000259" key="5">
    <source>
        <dbReference type="PROSITE" id="PS50994"/>
    </source>
</evidence>
<dbReference type="Gene3D" id="3.30.420.10">
    <property type="entry name" value="Ribonuclease H-like superfamily/Ribonuclease H"/>
    <property type="match status" value="1"/>
</dbReference>
<feature type="compositionally biased region" description="Acidic residues" evidence="3">
    <location>
        <begin position="1652"/>
        <end position="1672"/>
    </location>
</feature>
<keyword evidence="1" id="KW-0862">Zinc</keyword>
<feature type="region of interest" description="Disordered" evidence="3">
    <location>
        <begin position="984"/>
        <end position="1061"/>
    </location>
</feature>
<protein>
    <submittedName>
        <fullName evidence="6">Uncharacterized protein</fullName>
    </submittedName>
</protein>
<dbReference type="InterPro" id="IPR057670">
    <property type="entry name" value="SH3_retrovirus"/>
</dbReference>
<dbReference type="EMBL" id="JAUUTY010000005">
    <property type="protein sequence ID" value="KAK1632658.1"/>
    <property type="molecule type" value="Genomic_DNA"/>
</dbReference>
<dbReference type="PROSITE" id="PS50158">
    <property type="entry name" value="ZF_CCHC"/>
    <property type="match status" value="1"/>
</dbReference>
<feature type="region of interest" description="Disordered" evidence="3">
    <location>
        <begin position="1628"/>
        <end position="1681"/>
    </location>
</feature>
<keyword evidence="7" id="KW-1185">Reference proteome</keyword>
<dbReference type="InterPro" id="IPR036397">
    <property type="entry name" value="RNaseH_sf"/>
</dbReference>
<sequence>MDKLFEGLDEDSNLSVKEMKSRFLAYEAEKKKKEDEVQSQMAHMTAMLKNLTSGTSSGSSVPPEAFHQVNHDYPKNTSPMPHINHSGNVPHFDGTHFPFWKSSMESHIRSCSVELWEIIVDGYRKPQDPIRLTSTEFYNRQLNASARDKIRSGINRKLLDQVNDIDSAKELWDRIVVLQEGTDLIQSSLYESAKQEATMFMIREGESVADAYARLGALRVKVKGLGCEKYNDGLEMNEAFIKSTVIAMIAVKQEDTNLALNLQIITKSADLNADDLVSYVAANDNMAKSGKRLMAMNRVDEASHNHEASHNLALKSRADHGREEVYEIEEDEEMTSTSDIATDFAFFAKKYKAKFPMLLNEKKKKRTCYNCDEDSHFANECPYEKRVDKPKFVKGVKPRLKPNPINDRYKKNKGRAFVGAEYMSDEEEEDEEKEAGVAGLAFSKPGSLFTYDYSKDYSMENDVGSSFMARTTQDDDSDDSPSSTIVGSCLVARETKVMEPPPSLSSVLDDETENQEELIVLKELYNVRCTLRGEALVKFDFLMDSLKEKDESIEELEDLDHLERANKLVKDELKKLGENHDILQETYKKALGSMNDPIVVEKVASSSTSFTSEHAKLVAEHVRLQEELSLHVETNAYLESLVTKYGLNYHPNESSCEQATILEENVRLTKELAKFTTAKNKMGLDDLLSKQRSNTQKFGLGYVSKPHKKNNYMKEKPAQEKNKKVTNVGKATSGDRTGPNNHYALFVDYYGDVYANYVGLRNGYAYRGEFIIFAKKAQRMYESEIKAIRTDNGTEFKNYTMQEFVDDEGIKHEFSAPYTPQQNGVVERKNRTIIEMARTILSEFNSPHNFWGEAISTVVHYSNRLFLRPLHNKTPYELLTGNKPNVMYIRVFGCKCLVKNNKGKLGKFETRTIEGTFVGYAENSHAYRYYNKSTGAIEVSCDVVFLEDNGSQVEQVDPCVAGNDNDPSSAIKLMGIGHIRPIEVHNDDQDDGIDVSSSAQVESNSTQAEPSSATQDLSSTQDEPHSEEQEESPQPTEQDHDDDQDTSSTHDQAQVVSHDRVLARDEFIDHEGTIRKIKAATRASDMKVDQVLGSISKGVFFLGFQVRQLAKGTFISQEKYVKDMLKKFNMTNASPMKTPMPVKGQLGSCDGDSSEGARGTVSKRGRFERPLGCWTSTRQPSKAPQGTGPDGSARVRTKSAIRRRKGKNVAQDDDDDDDDADDLVERVPEFNVGTTHVANWRSVRDENPYRFVERTYTGGDKMFWTNTQMHLWIDFYNNRECMKNGIVVMPKAIIKETLSLHQATKYRFVVDTLKNMGLYDLVCLKPGDDQGVGYYCPHLVRQFHCTVFFHDDPARTMTWMSGKAQYSCNYLDFCAAMGFAGGRAHGFKIHSQNKLTHGDIAFCYPSSPSADPPTISGMYYSYLVLAKLFRESLISKSGDTSQVRAYHLNLMFYCRPDNIRRIDGCDFLYCEMRRSVRDRMTPNYAQYIQQLINTVVHAPHNKEGQLILMEAFKFPKLGAKPEIPAMMASERRSKERHDPEASSSYTRCPKRGASRFFTSLWQMCKNTNDVAHQSLALNQETRRRQNEFMAARNAPVPPPGPEMAPVIAPSWEMPPLTDDMLQNFDLSMYAHGGIPPRSAQDPDTSASRGADAADDEEYDDEEGDDDEDEEDGSPPAGTEFY</sequence>
<feature type="compositionally biased region" description="Basic and acidic residues" evidence="3">
    <location>
        <begin position="1529"/>
        <end position="1540"/>
    </location>
</feature>
<evidence type="ECO:0000313" key="6">
    <source>
        <dbReference type="EMBL" id="KAK1632658.1"/>
    </source>
</evidence>
<gene>
    <name evidence="6" type="ORF">QYE76_006973</name>
</gene>
<dbReference type="InterPro" id="IPR012337">
    <property type="entry name" value="RNaseH-like_sf"/>
</dbReference>
<feature type="compositionally biased region" description="Acidic residues" evidence="3">
    <location>
        <begin position="1211"/>
        <end position="1221"/>
    </location>
</feature>
<dbReference type="PANTHER" id="PTHR42648:SF21">
    <property type="entry name" value="CYSTEINE-RICH RLK (RECEPTOR-LIKE PROTEIN KINASE) 8"/>
    <property type="match status" value="1"/>
</dbReference>
<organism evidence="6 7">
    <name type="scientific">Lolium multiflorum</name>
    <name type="common">Italian ryegrass</name>
    <name type="synonym">Lolium perenne subsp. multiflorum</name>
    <dbReference type="NCBI Taxonomy" id="4521"/>
    <lineage>
        <taxon>Eukaryota</taxon>
        <taxon>Viridiplantae</taxon>
        <taxon>Streptophyta</taxon>
        <taxon>Embryophyta</taxon>
        <taxon>Tracheophyta</taxon>
        <taxon>Spermatophyta</taxon>
        <taxon>Magnoliopsida</taxon>
        <taxon>Liliopsida</taxon>
        <taxon>Poales</taxon>
        <taxon>Poaceae</taxon>
        <taxon>BOP clade</taxon>
        <taxon>Pooideae</taxon>
        <taxon>Poodae</taxon>
        <taxon>Poeae</taxon>
        <taxon>Poeae Chloroplast Group 2 (Poeae type)</taxon>
        <taxon>Loliodinae</taxon>
        <taxon>Loliinae</taxon>
        <taxon>Lolium</taxon>
    </lineage>
</organism>
<feature type="domain" description="CCHC-type" evidence="4">
    <location>
        <begin position="368"/>
        <end position="382"/>
    </location>
</feature>
<dbReference type="GO" id="GO:0008270">
    <property type="term" value="F:zinc ion binding"/>
    <property type="evidence" value="ECO:0007669"/>
    <property type="project" value="UniProtKB-KW"/>
</dbReference>
<dbReference type="Pfam" id="PF25597">
    <property type="entry name" value="SH3_retrovirus"/>
    <property type="match status" value="1"/>
</dbReference>
<proteinExistence type="predicted"/>
<dbReference type="Pfam" id="PF14223">
    <property type="entry name" value="Retrotran_gag_2"/>
    <property type="match status" value="1"/>
</dbReference>
<feature type="region of interest" description="Disordered" evidence="3">
    <location>
        <begin position="1529"/>
        <end position="1548"/>
    </location>
</feature>
<evidence type="ECO:0000256" key="1">
    <source>
        <dbReference type="PROSITE-ProRule" id="PRU00047"/>
    </source>
</evidence>
<dbReference type="InterPro" id="IPR001878">
    <property type="entry name" value="Znf_CCHC"/>
</dbReference>
<dbReference type="GO" id="GO:0003676">
    <property type="term" value="F:nucleic acid binding"/>
    <property type="evidence" value="ECO:0007669"/>
    <property type="project" value="InterPro"/>
</dbReference>
<feature type="domain" description="Integrase catalytic" evidence="5">
    <location>
        <begin position="713"/>
        <end position="883"/>
    </location>
</feature>
<feature type="compositionally biased region" description="Basic residues" evidence="3">
    <location>
        <begin position="1195"/>
        <end position="1207"/>
    </location>
</feature>
<evidence type="ECO:0000256" key="3">
    <source>
        <dbReference type="SAM" id="MobiDB-lite"/>
    </source>
</evidence>
<feature type="compositionally biased region" description="Polar residues" evidence="3">
    <location>
        <begin position="995"/>
        <end position="1019"/>
    </location>
</feature>
<keyword evidence="1" id="KW-0863">Zinc-finger</keyword>
<comment type="caution">
    <text evidence="6">The sequence shown here is derived from an EMBL/GenBank/DDBJ whole genome shotgun (WGS) entry which is preliminary data.</text>
</comment>
<dbReference type="InterPro" id="IPR039537">
    <property type="entry name" value="Retrotran_Ty1/copia-like"/>
</dbReference>
<keyword evidence="2" id="KW-0175">Coiled coil</keyword>
<evidence type="ECO:0000256" key="2">
    <source>
        <dbReference type="SAM" id="Coils"/>
    </source>
</evidence>
<dbReference type="SUPFAM" id="SSF57756">
    <property type="entry name" value="Retrovirus zinc finger-like domains"/>
    <property type="match status" value="1"/>
</dbReference>
<evidence type="ECO:0000313" key="7">
    <source>
        <dbReference type="Proteomes" id="UP001231189"/>
    </source>
</evidence>
<name>A0AAD8W4M3_LOLMU</name>
<dbReference type="PROSITE" id="PS50994">
    <property type="entry name" value="INTEGRASE"/>
    <property type="match status" value="1"/>
</dbReference>
<feature type="region of interest" description="Disordered" evidence="3">
    <location>
        <begin position="1132"/>
        <end position="1221"/>
    </location>
</feature>
<dbReference type="GO" id="GO:0015074">
    <property type="term" value="P:DNA integration"/>
    <property type="evidence" value="ECO:0007669"/>
    <property type="project" value="InterPro"/>
</dbReference>
<accession>A0AAD8W4M3</accession>
<dbReference type="Proteomes" id="UP001231189">
    <property type="component" value="Unassembled WGS sequence"/>
</dbReference>
<dbReference type="InterPro" id="IPR036875">
    <property type="entry name" value="Znf_CCHC_sf"/>
</dbReference>
<dbReference type="InterPro" id="IPR001584">
    <property type="entry name" value="Integrase_cat-core"/>
</dbReference>
<reference evidence="6" key="1">
    <citation type="submission" date="2023-07" db="EMBL/GenBank/DDBJ databases">
        <title>A chromosome-level genome assembly of Lolium multiflorum.</title>
        <authorList>
            <person name="Chen Y."/>
            <person name="Copetti D."/>
            <person name="Kolliker R."/>
            <person name="Studer B."/>
        </authorList>
    </citation>
    <scope>NUCLEOTIDE SEQUENCE</scope>
    <source>
        <strain evidence="6">02402/16</strain>
        <tissue evidence="6">Leaf</tissue>
    </source>
</reference>
<feature type="coiled-coil region" evidence="2">
    <location>
        <begin position="539"/>
        <end position="586"/>
    </location>
</feature>
<feature type="compositionally biased region" description="Polar residues" evidence="3">
    <location>
        <begin position="1174"/>
        <end position="1184"/>
    </location>
</feature>
<evidence type="ECO:0000259" key="4">
    <source>
        <dbReference type="PROSITE" id="PS50158"/>
    </source>
</evidence>